<sequence>MRFHLVLAIVIFIPTIASAFLLFDGDPKWDGLKVTWGPNPLSSSYFVSQPRTAADAVNQGFQKISDCDVNAKWRGARYVKGGDYSLILLYDVNGYIAGIQTSSIGKYPKQQLQPPYVDDGDRWVVSAYFTDPSKICTTGRTADEFNMAQAPIYTCKTAQSPKTASWCLTRRMD</sequence>
<feature type="chain" id="PRO_5041945727" evidence="1">
    <location>
        <begin position="20"/>
        <end position="173"/>
    </location>
</feature>
<reference evidence="2" key="1">
    <citation type="journal article" date="2023" name="G3 (Bethesda)">
        <title>A reference genome for the long-term kleptoplast-retaining sea slug Elysia crispata morphotype clarki.</title>
        <authorList>
            <person name="Eastman K.E."/>
            <person name="Pendleton A.L."/>
            <person name="Shaikh M.A."/>
            <person name="Suttiyut T."/>
            <person name="Ogas R."/>
            <person name="Tomko P."/>
            <person name="Gavelis G."/>
            <person name="Widhalm J.R."/>
            <person name="Wisecaver J.H."/>
        </authorList>
    </citation>
    <scope>NUCLEOTIDE SEQUENCE</scope>
    <source>
        <strain evidence="2">ECLA1</strain>
    </source>
</reference>
<comment type="caution">
    <text evidence="2">The sequence shown here is derived from an EMBL/GenBank/DDBJ whole genome shotgun (WGS) entry which is preliminary data.</text>
</comment>
<evidence type="ECO:0000256" key="1">
    <source>
        <dbReference type="SAM" id="SignalP"/>
    </source>
</evidence>
<feature type="signal peptide" evidence="1">
    <location>
        <begin position="1"/>
        <end position="19"/>
    </location>
</feature>
<keyword evidence="3" id="KW-1185">Reference proteome</keyword>
<keyword evidence="1" id="KW-0732">Signal</keyword>
<dbReference type="AlphaFoldDB" id="A0AAE1DJ46"/>
<dbReference type="Proteomes" id="UP001283361">
    <property type="component" value="Unassembled WGS sequence"/>
</dbReference>
<organism evidence="2 3">
    <name type="scientific">Elysia crispata</name>
    <name type="common">lettuce slug</name>
    <dbReference type="NCBI Taxonomy" id="231223"/>
    <lineage>
        <taxon>Eukaryota</taxon>
        <taxon>Metazoa</taxon>
        <taxon>Spiralia</taxon>
        <taxon>Lophotrochozoa</taxon>
        <taxon>Mollusca</taxon>
        <taxon>Gastropoda</taxon>
        <taxon>Heterobranchia</taxon>
        <taxon>Euthyneura</taxon>
        <taxon>Panpulmonata</taxon>
        <taxon>Sacoglossa</taxon>
        <taxon>Placobranchoidea</taxon>
        <taxon>Plakobranchidae</taxon>
        <taxon>Elysia</taxon>
    </lineage>
</organism>
<protein>
    <submittedName>
        <fullName evidence="2">Uncharacterized protein</fullName>
    </submittedName>
</protein>
<proteinExistence type="predicted"/>
<dbReference type="EMBL" id="JAWDGP010003760">
    <property type="protein sequence ID" value="KAK3771298.1"/>
    <property type="molecule type" value="Genomic_DNA"/>
</dbReference>
<accession>A0AAE1DJ46</accession>
<evidence type="ECO:0000313" key="3">
    <source>
        <dbReference type="Proteomes" id="UP001283361"/>
    </source>
</evidence>
<gene>
    <name evidence="2" type="ORF">RRG08_024375</name>
</gene>
<evidence type="ECO:0000313" key="2">
    <source>
        <dbReference type="EMBL" id="KAK3771298.1"/>
    </source>
</evidence>
<name>A0AAE1DJ46_9GAST</name>